<dbReference type="Pfam" id="PF01381">
    <property type="entry name" value="HTH_3"/>
    <property type="match status" value="1"/>
</dbReference>
<sequence>MSSHDDVGQRLLLVRKIYGLTQRELARRAGVTNGAISLIEQNRVSPSISSIKKILDGIPMSIAEFFTLDLVTSDEVFFRSDELPDIAMDPKITMKLLGRSSKGRVIQILHEYYEPGADTGEAMLRHNGEEGGVVVRGTIQLTIGDKIQNLSAGDGYYFNSQLPHRFVNNGPGTCEIVSANSPPSF</sequence>
<dbReference type="Proteomes" id="UP000315403">
    <property type="component" value="Unassembled WGS sequence"/>
</dbReference>
<evidence type="ECO:0000313" key="3">
    <source>
        <dbReference type="EMBL" id="TQN49482.1"/>
    </source>
</evidence>
<dbReference type="CDD" id="cd00093">
    <property type="entry name" value="HTH_XRE"/>
    <property type="match status" value="1"/>
</dbReference>
<dbReference type="InterPro" id="IPR001387">
    <property type="entry name" value="Cro/C1-type_HTH"/>
</dbReference>
<feature type="domain" description="HTH cro/C1-type" evidence="2">
    <location>
        <begin position="11"/>
        <end position="65"/>
    </location>
</feature>
<dbReference type="PROSITE" id="PS50943">
    <property type="entry name" value="HTH_CROC1"/>
    <property type="match status" value="1"/>
</dbReference>
<dbReference type="SMART" id="SM00530">
    <property type="entry name" value="HTH_XRE"/>
    <property type="match status" value="1"/>
</dbReference>
<accession>A0A543PZI3</accession>
<dbReference type="GO" id="GO:0003700">
    <property type="term" value="F:DNA-binding transcription factor activity"/>
    <property type="evidence" value="ECO:0007669"/>
    <property type="project" value="TreeGrafter"/>
</dbReference>
<dbReference type="InterPro" id="IPR010982">
    <property type="entry name" value="Lambda_DNA-bd_dom_sf"/>
</dbReference>
<dbReference type="Gene3D" id="2.60.120.10">
    <property type="entry name" value="Jelly Rolls"/>
    <property type="match status" value="1"/>
</dbReference>
<proteinExistence type="predicted"/>
<dbReference type="InterPro" id="IPR050807">
    <property type="entry name" value="TransReg_Diox_bact_type"/>
</dbReference>
<dbReference type="Gene3D" id="1.10.260.40">
    <property type="entry name" value="lambda repressor-like DNA-binding domains"/>
    <property type="match status" value="1"/>
</dbReference>
<reference evidence="3 4" key="1">
    <citation type="submission" date="2019-03" db="EMBL/GenBank/DDBJ databases">
        <title>New insights into Acidothiobacillus thiooxidans sulfur metabolism through coupled gene expression, solution geochemistry, microscopy and spectroscopy analyses.</title>
        <authorList>
            <person name="Camacho D."/>
            <person name="Frazao R."/>
            <person name="Fouillen A."/>
            <person name="Nanci A."/>
            <person name="Lang B.F."/>
            <person name="Apte S.C."/>
            <person name="Baron C."/>
            <person name="Warren L.A."/>
        </authorList>
    </citation>
    <scope>NUCLEOTIDE SEQUENCE [LARGE SCALE GENOMIC DNA]</scope>
    <source>
        <strain evidence="3 4">ATCC 19377</strain>
    </source>
</reference>
<dbReference type="RefSeq" id="WP_162852281.1">
    <property type="nucleotide sequence ID" value="NZ_SZUV01000004.1"/>
</dbReference>
<name>A0A543PZI3_ACITH</name>
<organism evidence="3 4">
    <name type="scientific">Acidithiobacillus thiooxidans ATCC 19377</name>
    <dbReference type="NCBI Taxonomy" id="637390"/>
    <lineage>
        <taxon>Bacteria</taxon>
        <taxon>Pseudomonadati</taxon>
        <taxon>Pseudomonadota</taxon>
        <taxon>Acidithiobacillia</taxon>
        <taxon>Acidithiobacillales</taxon>
        <taxon>Acidithiobacillaceae</taxon>
        <taxon>Acidithiobacillus</taxon>
    </lineage>
</organism>
<keyword evidence="1" id="KW-0238">DNA-binding</keyword>
<gene>
    <name evidence="3" type="primary">puuR_2</name>
    <name evidence="3" type="ORF">DLNHIDIE_03133</name>
</gene>
<comment type="caution">
    <text evidence="3">The sequence shown here is derived from an EMBL/GenBank/DDBJ whole genome shotgun (WGS) entry which is preliminary data.</text>
</comment>
<dbReference type="PANTHER" id="PTHR46797:SF11">
    <property type="entry name" value="HTH-TYPE TRANSCRIPTIONAL REGULATOR PUUR"/>
    <property type="match status" value="1"/>
</dbReference>
<dbReference type="GO" id="GO:0005829">
    <property type="term" value="C:cytosol"/>
    <property type="evidence" value="ECO:0007669"/>
    <property type="project" value="TreeGrafter"/>
</dbReference>
<dbReference type="SUPFAM" id="SSF51182">
    <property type="entry name" value="RmlC-like cupins"/>
    <property type="match status" value="1"/>
</dbReference>
<evidence type="ECO:0000313" key="4">
    <source>
        <dbReference type="Proteomes" id="UP000315403"/>
    </source>
</evidence>
<dbReference type="InterPro" id="IPR013096">
    <property type="entry name" value="Cupin_2"/>
</dbReference>
<dbReference type="SUPFAM" id="SSF47413">
    <property type="entry name" value="lambda repressor-like DNA-binding domains"/>
    <property type="match status" value="1"/>
</dbReference>
<evidence type="ECO:0000259" key="2">
    <source>
        <dbReference type="PROSITE" id="PS50943"/>
    </source>
</evidence>
<evidence type="ECO:0000256" key="1">
    <source>
        <dbReference type="ARBA" id="ARBA00023125"/>
    </source>
</evidence>
<dbReference type="InterPro" id="IPR011051">
    <property type="entry name" value="RmlC_Cupin_sf"/>
</dbReference>
<dbReference type="InterPro" id="IPR014710">
    <property type="entry name" value="RmlC-like_jellyroll"/>
</dbReference>
<dbReference type="AlphaFoldDB" id="A0A543PZI3"/>
<dbReference type="PANTHER" id="PTHR46797">
    <property type="entry name" value="HTH-TYPE TRANSCRIPTIONAL REGULATOR"/>
    <property type="match status" value="1"/>
</dbReference>
<dbReference type="GO" id="GO:0003677">
    <property type="term" value="F:DNA binding"/>
    <property type="evidence" value="ECO:0007669"/>
    <property type="project" value="UniProtKB-KW"/>
</dbReference>
<dbReference type="EMBL" id="SZUV01000004">
    <property type="protein sequence ID" value="TQN49482.1"/>
    <property type="molecule type" value="Genomic_DNA"/>
</dbReference>
<dbReference type="Pfam" id="PF07883">
    <property type="entry name" value="Cupin_2"/>
    <property type="match status" value="1"/>
</dbReference>
<dbReference type="CDD" id="cd02209">
    <property type="entry name" value="cupin_XRE_C"/>
    <property type="match status" value="1"/>
</dbReference>
<protein>
    <submittedName>
        <fullName evidence="3">HTH-type transcriptional regulator PuuR</fullName>
    </submittedName>
</protein>